<evidence type="ECO:0000256" key="4">
    <source>
        <dbReference type="ARBA" id="ARBA00022692"/>
    </source>
</evidence>
<accession>A0A8J2RKL5</accession>
<keyword evidence="5 8" id="KW-1133">Transmembrane helix</keyword>
<feature type="transmembrane region" description="Helical" evidence="8">
    <location>
        <begin position="164"/>
        <end position="181"/>
    </location>
</feature>
<dbReference type="GO" id="GO:0016020">
    <property type="term" value="C:membrane"/>
    <property type="evidence" value="ECO:0007669"/>
    <property type="project" value="UniProtKB-SubCell"/>
</dbReference>
<dbReference type="PANTHER" id="PTHR23511">
    <property type="entry name" value="SYNAPTIC VESICLE GLYCOPROTEIN 2"/>
    <property type="match status" value="1"/>
</dbReference>
<dbReference type="InterPro" id="IPR011701">
    <property type="entry name" value="MFS"/>
</dbReference>
<dbReference type="EMBL" id="CAKKLH010000105">
    <property type="protein sequence ID" value="CAH0103258.1"/>
    <property type="molecule type" value="Genomic_DNA"/>
</dbReference>
<dbReference type="AlphaFoldDB" id="A0A8J2RKL5"/>
<evidence type="ECO:0000313" key="10">
    <source>
        <dbReference type="EMBL" id="CAH0103258.1"/>
    </source>
</evidence>
<feature type="domain" description="Major facilitator superfamily (MFS) profile" evidence="9">
    <location>
        <begin position="91"/>
        <end position="566"/>
    </location>
</feature>
<comment type="subcellular location">
    <subcellularLocation>
        <location evidence="1">Membrane</location>
        <topology evidence="1">Multi-pass membrane protein</topology>
    </subcellularLocation>
</comment>
<evidence type="ECO:0000256" key="6">
    <source>
        <dbReference type="ARBA" id="ARBA00023136"/>
    </source>
</evidence>
<dbReference type="PROSITE" id="PS50850">
    <property type="entry name" value="MFS"/>
    <property type="match status" value="1"/>
</dbReference>
<evidence type="ECO:0000256" key="3">
    <source>
        <dbReference type="ARBA" id="ARBA00022448"/>
    </source>
</evidence>
<feature type="transmembrane region" description="Helical" evidence="8">
    <location>
        <begin position="455"/>
        <end position="473"/>
    </location>
</feature>
<dbReference type="InterPro" id="IPR005828">
    <property type="entry name" value="MFS_sugar_transport-like"/>
</dbReference>
<evidence type="ECO:0000313" key="11">
    <source>
        <dbReference type="Proteomes" id="UP000789390"/>
    </source>
</evidence>
<evidence type="ECO:0000256" key="2">
    <source>
        <dbReference type="ARBA" id="ARBA00008335"/>
    </source>
</evidence>
<dbReference type="OrthoDB" id="4139357at2759"/>
<name>A0A8J2RKL5_9CRUS</name>
<dbReference type="GO" id="GO:0022857">
    <property type="term" value="F:transmembrane transporter activity"/>
    <property type="evidence" value="ECO:0007669"/>
    <property type="project" value="InterPro"/>
</dbReference>
<comment type="caution">
    <text evidence="10">The sequence shown here is derived from an EMBL/GenBank/DDBJ whole genome shotgun (WGS) entry which is preliminary data.</text>
</comment>
<dbReference type="Proteomes" id="UP000789390">
    <property type="component" value="Unassembled WGS sequence"/>
</dbReference>
<feature type="transmembrane region" description="Helical" evidence="8">
    <location>
        <begin position="479"/>
        <end position="500"/>
    </location>
</feature>
<gene>
    <name evidence="10" type="ORF">DGAL_LOCUS5793</name>
</gene>
<feature type="transmembrane region" description="Helical" evidence="8">
    <location>
        <begin position="427"/>
        <end position="448"/>
    </location>
</feature>
<organism evidence="10 11">
    <name type="scientific">Daphnia galeata</name>
    <dbReference type="NCBI Taxonomy" id="27404"/>
    <lineage>
        <taxon>Eukaryota</taxon>
        <taxon>Metazoa</taxon>
        <taxon>Ecdysozoa</taxon>
        <taxon>Arthropoda</taxon>
        <taxon>Crustacea</taxon>
        <taxon>Branchiopoda</taxon>
        <taxon>Diplostraca</taxon>
        <taxon>Cladocera</taxon>
        <taxon>Anomopoda</taxon>
        <taxon>Daphniidae</taxon>
        <taxon>Daphnia</taxon>
    </lineage>
</organism>
<dbReference type="InterPro" id="IPR020846">
    <property type="entry name" value="MFS_dom"/>
</dbReference>
<feature type="transmembrane region" description="Helical" evidence="8">
    <location>
        <begin position="542"/>
        <end position="563"/>
    </location>
</feature>
<keyword evidence="3" id="KW-0813">Transport</keyword>
<proteinExistence type="inferred from homology"/>
<dbReference type="Gene3D" id="1.20.1250.20">
    <property type="entry name" value="MFS general substrate transporter like domains"/>
    <property type="match status" value="1"/>
</dbReference>
<dbReference type="InterPro" id="IPR036259">
    <property type="entry name" value="MFS_trans_sf"/>
</dbReference>
<comment type="similarity">
    <text evidence="2">Belongs to the major facilitator superfamily.</text>
</comment>
<feature type="transmembrane region" description="Helical" evidence="8">
    <location>
        <begin position="512"/>
        <end position="536"/>
    </location>
</feature>
<keyword evidence="6 8" id="KW-0472">Membrane</keyword>
<dbReference type="SUPFAM" id="SSF103473">
    <property type="entry name" value="MFS general substrate transporter"/>
    <property type="match status" value="1"/>
</dbReference>
<evidence type="ECO:0000256" key="1">
    <source>
        <dbReference type="ARBA" id="ARBA00004141"/>
    </source>
</evidence>
<sequence length="573" mass="62025">MLGKLNQRLKRKSESGQYNDLDGESTNANDGRSTSPFGNSFGILGGDTGNGGFLGSAIEMSAAGAGVVPDDTFTVDQAVNATGFGRFQVKLSLITGLSWMADSMEMMILSIISPALKCDWRLPDWKQALITTVEFISNNGVFLGMMMSAVFWGQLSDKYGRKKALALSAVLLSIFGLLSSFSPTFFWILLLRLLVGFAIGCTPQSVTLYAEFLPVRQRGKCVVLLDSFWALGACFEVLLALIIMPTLGWRWLLALSTIPVFVFTIVCAWLPESARFLAANGRTEEALSVLRRIAEENGKPMLAGRLIVDDLTSTDGGAAGAASSSAPGHGDMNSLVSLSSDLRWKSPLQRLLSPELKLTSLLLWFIWLACAFCYYGMVLMSTELLAGAAIAEEEGDCLNRNRGGNSSNREDCSAGCRVLTSADYTDLLWTTLAEFPGIVVTLVVIEFLGRKKTMALEFFIFSLSVFLIMVVCISNRSMLTVMLFVARGIISGVFQAAYVYTPEVYPTYLRSVGIGVCSGMARLGAMITPFVAQVLVQDSLNVAIGLYGSVSLLAMVASLFLPIETKGRAMLHK</sequence>
<reference evidence="10" key="1">
    <citation type="submission" date="2021-11" db="EMBL/GenBank/DDBJ databases">
        <authorList>
            <person name="Schell T."/>
        </authorList>
    </citation>
    <scope>NUCLEOTIDE SEQUENCE</scope>
    <source>
        <strain evidence="10">M5</strain>
    </source>
</reference>
<dbReference type="PANTHER" id="PTHR23511:SF5">
    <property type="entry name" value="MAJOR FACILITATOR-TYPE TRANSPORTER HXNZ-RELATED"/>
    <property type="match status" value="1"/>
</dbReference>
<dbReference type="Pfam" id="PF00083">
    <property type="entry name" value="Sugar_tr"/>
    <property type="match status" value="1"/>
</dbReference>
<feature type="transmembrane region" description="Helical" evidence="8">
    <location>
        <begin position="187"/>
        <end position="210"/>
    </location>
</feature>
<feature type="transmembrane region" description="Helical" evidence="8">
    <location>
        <begin position="249"/>
        <end position="270"/>
    </location>
</feature>
<evidence type="ECO:0000256" key="8">
    <source>
        <dbReference type="SAM" id="Phobius"/>
    </source>
</evidence>
<feature type="transmembrane region" description="Helical" evidence="8">
    <location>
        <begin position="128"/>
        <end position="152"/>
    </location>
</feature>
<feature type="transmembrane region" description="Helical" evidence="8">
    <location>
        <begin position="222"/>
        <end position="243"/>
    </location>
</feature>
<evidence type="ECO:0000256" key="5">
    <source>
        <dbReference type="ARBA" id="ARBA00022989"/>
    </source>
</evidence>
<evidence type="ECO:0000256" key="7">
    <source>
        <dbReference type="SAM" id="MobiDB-lite"/>
    </source>
</evidence>
<feature type="region of interest" description="Disordered" evidence="7">
    <location>
        <begin position="1"/>
        <end position="34"/>
    </location>
</feature>
<feature type="transmembrane region" description="Helical" evidence="8">
    <location>
        <begin position="358"/>
        <end position="377"/>
    </location>
</feature>
<keyword evidence="11" id="KW-1185">Reference proteome</keyword>
<evidence type="ECO:0000259" key="9">
    <source>
        <dbReference type="PROSITE" id="PS50850"/>
    </source>
</evidence>
<keyword evidence="4 8" id="KW-0812">Transmembrane</keyword>
<feature type="compositionally biased region" description="Polar residues" evidence="7">
    <location>
        <begin position="24"/>
        <end position="34"/>
    </location>
</feature>
<dbReference type="Pfam" id="PF07690">
    <property type="entry name" value="MFS_1"/>
    <property type="match status" value="1"/>
</dbReference>
<protein>
    <recommendedName>
        <fullName evidence="9">Major facilitator superfamily (MFS) profile domain-containing protein</fullName>
    </recommendedName>
</protein>